<proteinExistence type="predicted"/>
<dbReference type="Gene3D" id="3.30.540.10">
    <property type="entry name" value="Fructose-1,6-Bisphosphatase, subunit A, domain 1"/>
    <property type="match status" value="1"/>
</dbReference>
<evidence type="ECO:0000256" key="1">
    <source>
        <dbReference type="ARBA" id="ARBA00022723"/>
    </source>
</evidence>
<dbReference type="AlphaFoldDB" id="A0A6J6XWL4"/>
<dbReference type="PANTHER" id="PTHR20854">
    <property type="entry name" value="INOSITOL MONOPHOSPHATASE"/>
    <property type="match status" value="1"/>
</dbReference>
<gene>
    <name evidence="4" type="ORF">UFOPK3001_00987</name>
</gene>
<dbReference type="PRINTS" id="PR00377">
    <property type="entry name" value="IMPHPHTASES"/>
</dbReference>
<dbReference type="GO" id="GO:0006020">
    <property type="term" value="P:inositol metabolic process"/>
    <property type="evidence" value="ECO:0007669"/>
    <property type="project" value="TreeGrafter"/>
</dbReference>
<dbReference type="SUPFAM" id="SSF56655">
    <property type="entry name" value="Carbohydrate phosphatase"/>
    <property type="match status" value="1"/>
</dbReference>
<keyword evidence="3" id="KW-0460">Magnesium</keyword>
<protein>
    <submittedName>
        <fullName evidence="4">Unannotated protein</fullName>
    </submittedName>
</protein>
<organism evidence="4">
    <name type="scientific">freshwater metagenome</name>
    <dbReference type="NCBI Taxonomy" id="449393"/>
    <lineage>
        <taxon>unclassified sequences</taxon>
        <taxon>metagenomes</taxon>
        <taxon>ecological metagenomes</taxon>
    </lineage>
</organism>
<dbReference type="GO" id="GO:0046872">
    <property type="term" value="F:metal ion binding"/>
    <property type="evidence" value="ECO:0007669"/>
    <property type="project" value="UniProtKB-KW"/>
</dbReference>
<dbReference type="GO" id="GO:0008934">
    <property type="term" value="F:inositol monophosphate 1-phosphatase activity"/>
    <property type="evidence" value="ECO:0007669"/>
    <property type="project" value="TreeGrafter"/>
</dbReference>
<keyword evidence="1" id="KW-0479">Metal-binding</keyword>
<dbReference type="GO" id="GO:0007165">
    <property type="term" value="P:signal transduction"/>
    <property type="evidence" value="ECO:0007669"/>
    <property type="project" value="TreeGrafter"/>
</dbReference>
<dbReference type="Gene3D" id="3.40.190.80">
    <property type="match status" value="1"/>
</dbReference>
<evidence type="ECO:0000313" key="4">
    <source>
        <dbReference type="EMBL" id="CAB4801422.1"/>
    </source>
</evidence>
<dbReference type="PROSITE" id="PS00629">
    <property type="entry name" value="IMP_1"/>
    <property type="match status" value="1"/>
</dbReference>
<keyword evidence="2" id="KW-0378">Hydrolase</keyword>
<dbReference type="PANTHER" id="PTHR20854:SF4">
    <property type="entry name" value="INOSITOL-1-MONOPHOSPHATASE-RELATED"/>
    <property type="match status" value="1"/>
</dbReference>
<dbReference type="InterPro" id="IPR020583">
    <property type="entry name" value="Inositol_monoP_metal-BS"/>
</dbReference>
<evidence type="ECO:0000256" key="3">
    <source>
        <dbReference type="ARBA" id="ARBA00022842"/>
    </source>
</evidence>
<dbReference type="InterPro" id="IPR000760">
    <property type="entry name" value="Inositol_monophosphatase-like"/>
</dbReference>
<dbReference type="EMBL" id="CAFAAJ010000053">
    <property type="protein sequence ID" value="CAB4801422.1"/>
    <property type="molecule type" value="Genomic_DNA"/>
</dbReference>
<sequence>MTDEALLQLLHDAADAVALALASVHDWGPSGLRPGQYAADLDADAAVLSVLRRAGVGVLSEESGFEGADRPLVVVVDPLDGSTNASRGLPWFATALCAIDADGPRVSLVAHQGGGPRFSAVRGAGANADGHRLSPSGCTDLGAAVLGLNGLPREHYGWAQYRTMGAAALDICAVASGVLDGYVDCVDEAHGVWDYAAAVHICREAGAVCEDAFSRDLFVLDHSARRTPVAAGTSELLDVLLAARAR</sequence>
<name>A0A6J6XWL4_9ZZZZ</name>
<evidence type="ECO:0000256" key="2">
    <source>
        <dbReference type="ARBA" id="ARBA00022801"/>
    </source>
</evidence>
<reference evidence="4" key="1">
    <citation type="submission" date="2020-05" db="EMBL/GenBank/DDBJ databases">
        <authorList>
            <person name="Chiriac C."/>
            <person name="Salcher M."/>
            <person name="Ghai R."/>
            <person name="Kavagutti S V."/>
        </authorList>
    </citation>
    <scope>NUCLEOTIDE SEQUENCE</scope>
</reference>
<accession>A0A6J6XWL4</accession>
<dbReference type="Pfam" id="PF00459">
    <property type="entry name" value="Inositol_P"/>
    <property type="match status" value="1"/>
</dbReference>